<dbReference type="SMART" id="SM01234">
    <property type="entry name" value="Haemolytic"/>
    <property type="match status" value="1"/>
</dbReference>
<reference evidence="2 3" key="1">
    <citation type="submission" date="2024-02" db="EMBL/GenBank/DDBJ databases">
        <title>Genome analysis and characterization of Microbaculum marinisediminis sp. nov., isolated from marine sediment.</title>
        <authorList>
            <person name="Du Z.-J."/>
            <person name="Ye Y.-Q."/>
            <person name="Zhang Z.-R."/>
            <person name="Yuan S.-M."/>
            <person name="Zhang X.-Y."/>
        </authorList>
    </citation>
    <scope>NUCLEOTIDE SEQUENCE [LARGE SCALE GENOMIC DNA]</scope>
    <source>
        <strain evidence="2 3">SDUM1044001</strain>
    </source>
</reference>
<comment type="subcellular location">
    <subcellularLocation>
        <location evidence="1">Cell membrane</location>
        <topology evidence="1">Peripheral membrane protein</topology>
        <orientation evidence="1">Cytoplasmic side</orientation>
    </subcellularLocation>
</comment>
<dbReference type="PANTHER" id="PTHR33383">
    <property type="entry name" value="MEMBRANE PROTEIN INSERTION EFFICIENCY FACTOR-RELATED"/>
    <property type="match status" value="1"/>
</dbReference>
<keyword evidence="3" id="KW-1185">Reference proteome</keyword>
<gene>
    <name evidence="2" type="primary">yidD</name>
    <name evidence="2" type="ORF">V3328_23815</name>
</gene>
<evidence type="ECO:0000313" key="2">
    <source>
        <dbReference type="EMBL" id="MEJ8574527.1"/>
    </source>
</evidence>
<accession>A0AAW9RLB3</accession>
<proteinExistence type="inferred from homology"/>
<dbReference type="NCBIfam" id="TIGR00278">
    <property type="entry name" value="membrane protein insertion efficiency factor YidD"/>
    <property type="match status" value="1"/>
</dbReference>
<sequence length="113" mass="13016">MSLRREEGGPIARAAGLLFIGLIRIYRYTLSALIGRQCRYLPTCSEYTEDAIRRYGPWPGLWMGMARFSRCNPLGASGFDPVPDTLPEHGRWYKPWRYGRWSGRHIALRPDAD</sequence>
<dbReference type="Pfam" id="PF01809">
    <property type="entry name" value="YidD"/>
    <property type="match status" value="1"/>
</dbReference>
<protein>
    <recommendedName>
        <fullName evidence="1">Putative membrane protein insertion efficiency factor</fullName>
    </recommendedName>
</protein>
<dbReference type="AlphaFoldDB" id="A0AAW9RLB3"/>
<name>A0AAW9RLB3_9HYPH</name>
<dbReference type="Proteomes" id="UP001378188">
    <property type="component" value="Unassembled WGS sequence"/>
</dbReference>
<dbReference type="EMBL" id="JAZHOF010000012">
    <property type="protein sequence ID" value="MEJ8574527.1"/>
    <property type="molecule type" value="Genomic_DNA"/>
</dbReference>
<dbReference type="GO" id="GO:0005886">
    <property type="term" value="C:plasma membrane"/>
    <property type="evidence" value="ECO:0007669"/>
    <property type="project" value="UniProtKB-SubCell"/>
</dbReference>
<comment type="function">
    <text evidence="1">Could be involved in insertion of integral membrane proteins into the membrane.</text>
</comment>
<dbReference type="PANTHER" id="PTHR33383:SF1">
    <property type="entry name" value="MEMBRANE PROTEIN INSERTION EFFICIENCY FACTOR-RELATED"/>
    <property type="match status" value="1"/>
</dbReference>
<dbReference type="InterPro" id="IPR002696">
    <property type="entry name" value="Membr_insert_effic_factor_YidD"/>
</dbReference>
<keyword evidence="1" id="KW-0472">Membrane</keyword>
<organism evidence="2 3">
    <name type="scientific">Microbaculum marinum</name>
    <dbReference type="NCBI Taxonomy" id="1764581"/>
    <lineage>
        <taxon>Bacteria</taxon>
        <taxon>Pseudomonadati</taxon>
        <taxon>Pseudomonadota</taxon>
        <taxon>Alphaproteobacteria</taxon>
        <taxon>Hyphomicrobiales</taxon>
        <taxon>Tepidamorphaceae</taxon>
        <taxon>Microbaculum</taxon>
    </lineage>
</organism>
<evidence type="ECO:0000313" key="3">
    <source>
        <dbReference type="Proteomes" id="UP001378188"/>
    </source>
</evidence>
<dbReference type="RefSeq" id="WP_340332301.1">
    <property type="nucleotide sequence ID" value="NZ_JAZHOF010000012.1"/>
</dbReference>
<evidence type="ECO:0000256" key="1">
    <source>
        <dbReference type="HAMAP-Rule" id="MF_00386"/>
    </source>
</evidence>
<dbReference type="HAMAP" id="MF_00386">
    <property type="entry name" value="UPF0161_YidD"/>
    <property type="match status" value="1"/>
</dbReference>
<keyword evidence="1" id="KW-1003">Cell membrane</keyword>
<comment type="caution">
    <text evidence="2">The sequence shown here is derived from an EMBL/GenBank/DDBJ whole genome shotgun (WGS) entry which is preliminary data.</text>
</comment>
<comment type="similarity">
    <text evidence="1">Belongs to the UPF0161 family.</text>
</comment>